<keyword evidence="4" id="KW-0472">Membrane</keyword>
<evidence type="ECO:0000256" key="3">
    <source>
        <dbReference type="ARBA" id="ARBA00022989"/>
    </source>
</evidence>
<reference evidence="8 9" key="1">
    <citation type="journal article" date="2010" name="J. Bacteriol.">
        <title>Genome sequences of Oceanicola granulosus HTCC2516(T) and Oceanicola batsensis HTCC2597(TDelta).</title>
        <authorList>
            <person name="Thrash J.C."/>
            <person name="Cho J.C."/>
            <person name="Vergin K.L."/>
            <person name="Giovannoni S.J."/>
        </authorList>
    </citation>
    <scope>NUCLEOTIDE SEQUENCE [LARGE SCALE GENOMIC DNA]</scope>
    <source>
        <strain evidence="9">ATCC BAA-863 / DSM 15984 / KCTC 12145 / HTCC2597</strain>
    </source>
</reference>
<feature type="chain" id="PRO_5002659402" description="TonB C-terminal domain-containing protein" evidence="6">
    <location>
        <begin position="25"/>
        <end position="368"/>
    </location>
</feature>
<evidence type="ECO:0000259" key="7">
    <source>
        <dbReference type="PROSITE" id="PS52015"/>
    </source>
</evidence>
<dbReference type="OrthoDB" id="7930032at2"/>
<feature type="compositionally biased region" description="Pro residues" evidence="5">
    <location>
        <begin position="126"/>
        <end position="137"/>
    </location>
</feature>
<keyword evidence="6" id="KW-0732">Signal</keyword>
<evidence type="ECO:0000313" key="8">
    <source>
        <dbReference type="EMBL" id="EAQ04702.1"/>
    </source>
</evidence>
<dbReference type="AlphaFoldDB" id="A3TSS5"/>
<feature type="region of interest" description="Disordered" evidence="5">
    <location>
        <begin position="53"/>
        <end position="286"/>
    </location>
</feature>
<evidence type="ECO:0000256" key="4">
    <source>
        <dbReference type="ARBA" id="ARBA00023136"/>
    </source>
</evidence>
<comment type="caution">
    <text evidence="8">The sequence shown here is derived from an EMBL/GenBank/DDBJ whole genome shotgun (WGS) entry which is preliminary data.</text>
</comment>
<evidence type="ECO:0000256" key="2">
    <source>
        <dbReference type="ARBA" id="ARBA00022692"/>
    </source>
</evidence>
<dbReference type="Pfam" id="PF03544">
    <property type="entry name" value="TonB_C"/>
    <property type="match status" value="1"/>
</dbReference>
<feature type="compositionally biased region" description="Basic and acidic residues" evidence="5">
    <location>
        <begin position="62"/>
        <end position="76"/>
    </location>
</feature>
<dbReference type="Proteomes" id="UP000004318">
    <property type="component" value="Unassembled WGS sequence"/>
</dbReference>
<feature type="signal peptide" evidence="6">
    <location>
        <begin position="1"/>
        <end position="24"/>
    </location>
</feature>
<sequence>MTRSSRTAKIAALSVAVVAHGAMALALMHREETRMEGASGASEVRLGNAFEDLATGTIAPDAAERETERETPDRIEAAQPDTVARETPPDPVETQAPDAARPATAEPVEAEQPVATERTTAERVPASPPARPDPQTPAIPLTPEGALPLAASQAEATDRAEATPEAPAESVQPAQAPVQSAALAPRPEPLSATRAAPAERITGTTRDTTAPPVSKRPARRPESLETAEPRPAPKPARPARQTAQPSAPGNAAQNARAGQASGQEQAQARSSGSGGRAQEAGNAAASNYPGLVMRKLSRARKPNIRTRGTATVAFSIAANGRLSGARILSSSGSSRVDQAALQVVRSAAPFPRPPSGAQRNFSTQVIWR</sequence>
<keyword evidence="3" id="KW-1133">Transmembrane helix</keyword>
<name>A3TSS5_PSEBH</name>
<dbReference type="GO" id="GO:0016020">
    <property type="term" value="C:membrane"/>
    <property type="evidence" value="ECO:0007669"/>
    <property type="project" value="UniProtKB-SubCell"/>
</dbReference>
<protein>
    <recommendedName>
        <fullName evidence="7">TonB C-terminal domain-containing protein</fullName>
    </recommendedName>
</protein>
<dbReference type="HOGENOM" id="CLU_069773_0_0_5"/>
<evidence type="ECO:0000256" key="5">
    <source>
        <dbReference type="SAM" id="MobiDB-lite"/>
    </source>
</evidence>
<organism evidence="8 9">
    <name type="scientific">Pseudooceanicola batsensis (strain ATCC BAA-863 / DSM 15984 / KCTC 12145 / HTCC2597)</name>
    <name type="common">Oceanicola batsensis</name>
    <dbReference type="NCBI Taxonomy" id="252305"/>
    <lineage>
        <taxon>Bacteria</taxon>
        <taxon>Pseudomonadati</taxon>
        <taxon>Pseudomonadota</taxon>
        <taxon>Alphaproteobacteria</taxon>
        <taxon>Rhodobacterales</taxon>
        <taxon>Paracoccaceae</taxon>
        <taxon>Pseudooceanicola</taxon>
    </lineage>
</organism>
<dbReference type="InterPro" id="IPR037682">
    <property type="entry name" value="TonB_C"/>
</dbReference>
<dbReference type="SUPFAM" id="SSF74653">
    <property type="entry name" value="TolA/TonB C-terminal domain"/>
    <property type="match status" value="1"/>
</dbReference>
<feature type="compositionally biased region" description="Low complexity" evidence="5">
    <location>
        <begin position="238"/>
        <end position="281"/>
    </location>
</feature>
<evidence type="ECO:0000256" key="1">
    <source>
        <dbReference type="ARBA" id="ARBA00004167"/>
    </source>
</evidence>
<dbReference type="InterPro" id="IPR006260">
    <property type="entry name" value="TonB/TolA_C"/>
</dbReference>
<proteinExistence type="predicted"/>
<dbReference type="PROSITE" id="PS52015">
    <property type="entry name" value="TONB_CTD"/>
    <property type="match status" value="1"/>
</dbReference>
<dbReference type="eggNOG" id="COG0810">
    <property type="taxonomic scope" value="Bacteria"/>
</dbReference>
<dbReference type="STRING" id="252305.OB2597_05450"/>
<gene>
    <name evidence="8" type="ORF">OB2597_05450</name>
</gene>
<evidence type="ECO:0000313" key="9">
    <source>
        <dbReference type="Proteomes" id="UP000004318"/>
    </source>
</evidence>
<dbReference type="RefSeq" id="WP_009805319.1">
    <property type="nucleotide sequence ID" value="NZ_CH724131.1"/>
</dbReference>
<feature type="domain" description="TonB C-terminal" evidence="7">
    <location>
        <begin position="282"/>
        <end position="368"/>
    </location>
</feature>
<comment type="subcellular location">
    <subcellularLocation>
        <location evidence="1">Membrane</location>
        <topology evidence="1">Single-pass membrane protein</topology>
    </subcellularLocation>
</comment>
<keyword evidence="9" id="KW-1185">Reference proteome</keyword>
<feature type="compositionally biased region" description="Low complexity" evidence="5">
    <location>
        <begin position="170"/>
        <end position="185"/>
    </location>
</feature>
<keyword evidence="2" id="KW-0812">Transmembrane</keyword>
<dbReference type="Gene3D" id="3.30.1150.10">
    <property type="match status" value="1"/>
</dbReference>
<accession>A3TSS5</accession>
<dbReference type="GO" id="GO:0055085">
    <property type="term" value="P:transmembrane transport"/>
    <property type="evidence" value="ECO:0007669"/>
    <property type="project" value="InterPro"/>
</dbReference>
<dbReference type="NCBIfam" id="TIGR01352">
    <property type="entry name" value="tonB_Cterm"/>
    <property type="match status" value="1"/>
</dbReference>
<evidence type="ECO:0000256" key="6">
    <source>
        <dbReference type="SAM" id="SignalP"/>
    </source>
</evidence>
<dbReference type="EMBL" id="AAMO01000001">
    <property type="protein sequence ID" value="EAQ04702.1"/>
    <property type="molecule type" value="Genomic_DNA"/>
</dbReference>